<accession>A0A8I1WDB0</accession>
<evidence type="ECO:0000313" key="2">
    <source>
        <dbReference type="EMBL" id="MBO3794314.1"/>
    </source>
</evidence>
<reference evidence="2" key="1">
    <citation type="submission" date="2021-03" db="EMBL/GenBank/DDBJ databases">
        <title>Isolation of Bacillus subtilis from fermented food sample.</title>
        <authorList>
            <person name="Lakshmanan V."/>
            <person name="Athira K."/>
            <person name="Rajagopal K."/>
        </authorList>
    </citation>
    <scope>NUCLEOTIDE SEQUENCE</scope>
    <source>
        <strain evidence="2">S1</strain>
    </source>
</reference>
<dbReference type="SUPFAM" id="SSF55811">
    <property type="entry name" value="Nudix"/>
    <property type="match status" value="1"/>
</dbReference>
<gene>
    <name evidence="2" type="ORF">J5227_08325</name>
</gene>
<dbReference type="Gene3D" id="3.90.79.10">
    <property type="entry name" value="Nucleoside Triphosphate Pyrophosphohydrolase"/>
    <property type="match status" value="1"/>
</dbReference>
<evidence type="ECO:0000313" key="3">
    <source>
        <dbReference type="Proteomes" id="UP000665181"/>
    </source>
</evidence>
<dbReference type="InterPro" id="IPR015797">
    <property type="entry name" value="NUDIX_hydrolase-like_dom_sf"/>
</dbReference>
<dbReference type="PROSITE" id="PS51462">
    <property type="entry name" value="NUDIX"/>
    <property type="match status" value="1"/>
</dbReference>
<dbReference type="Proteomes" id="UP000665181">
    <property type="component" value="Unassembled WGS sequence"/>
</dbReference>
<sequence length="205" mass="23486">MGKMDEMILVVKRKEVFKDETLTFQGVSSNESAINEIMDNISNNYGIMRRGKAEVNPEYKQPIPYVVIKRKDELFLYERLKGAGESRLHNQLSLGFGGHMNEVSAQSFKDVLYENTYRELEEELSIDGLQSAELKPLGLINDDENEVGTVHIGILYAVELPHNASVTVKETDQIEGRWIKIDKLKDVYDQLESWSRFVADLLIKM</sequence>
<protein>
    <recommendedName>
        <fullName evidence="1">Nudix hydrolase domain-containing protein</fullName>
    </recommendedName>
</protein>
<comment type="caution">
    <text evidence="2">The sequence shown here is derived from an EMBL/GenBank/DDBJ whole genome shotgun (WGS) entry which is preliminary data.</text>
</comment>
<evidence type="ECO:0000259" key="1">
    <source>
        <dbReference type="PROSITE" id="PS51462"/>
    </source>
</evidence>
<dbReference type="AlphaFoldDB" id="A0A8I1WDB0"/>
<dbReference type="EMBL" id="JAGFPW010000005">
    <property type="protein sequence ID" value="MBO3794314.1"/>
    <property type="molecule type" value="Genomic_DNA"/>
</dbReference>
<dbReference type="RefSeq" id="WP_208556264.1">
    <property type="nucleotide sequence ID" value="NZ_JAGFPW010000005.1"/>
</dbReference>
<proteinExistence type="predicted"/>
<feature type="domain" description="Nudix hydrolase" evidence="1">
    <location>
        <begin position="58"/>
        <end position="204"/>
    </location>
</feature>
<dbReference type="InterPro" id="IPR000086">
    <property type="entry name" value="NUDIX_hydrolase_dom"/>
</dbReference>
<name>A0A8I1WDB0_BACIU</name>
<organism evidence="2 3">
    <name type="scientific">Bacillus subtilis</name>
    <dbReference type="NCBI Taxonomy" id="1423"/>
    <lineage>
        <taxon>Bacteria</taxon>
        <taxon>Bacillati</taxon>
        <taxon>Bacillota</taxon>
        <taxon>Bacilli</taxon>
        <taxon>Bacillales</taxon>
        <taxon>Bacillaceae</taxon>
        <taxon>Bacillus</taxon>
    </lineage>
</organism>